<dbReference type="EMBL" id="FNOV01000005">
    <property type="protein sequence ID" value="SDY09555.1"/>
    <property type="molecule type" value="Genomic_DNA"/>
</dbReference>
<dbReference type="Proteomes" id="UP000199249">
    <property type="component" value="Unassembled WGS sequence"/>
</dbReference>
<name>A0A1H3H2V2_9BACT</name>
<dbReference type="OrthoDB" id="1494966at2"/>
<gene>
    <name evidence="1" type="ORF">SAMN04488069_105266</name>
</gene>
<keyword evidence="2" id="KW-1185">Reference proteome</keyword>
<sequence>MKSEQWTTNWVIDKLTGHNRIFSIKKDNENDLILIERNFGENIIVATLSLSEINISSVVDIITNKKLDFIVNVKKDYIVKEDAYQLATQHKVIIGGMGDIDRIMNQEYNWPYLDPETNFIIRGLEQHTKVRSINKIDNRRLKLSTINNNYLIIIYLNDYDLSIESVRKSIREYNSFDCILKSNPNGRISSDAVELASSLNIKLLTWGELLRELNFIWKQQI</sequence>
<evidence type="ECO:0000313" key="1">
    <source>
        <dbReference type="EMBL" id="SDY09555.1"/>
    </source>
</evidence>
<evidence type="ECO:0000313" key="2">
    <source>
        <dbReference type="Proteomes" id="UP000199249"/>
    </source>
</evidence>
<proteinExistence type="predicted"/>
<dbReference type="RefSeq" id="WP_139255151.1">
    <property type="nucleotide sequence ID" value="NZ_FNOV01000005.1"/>
</dbReference>
<accession>A0A1H3H2V2</accession>
<dbReference type="STRING" id="651662.SAMN04488069_105266"/>
<dbReference type="AlphaFoldDB" id="A0A1H3H2V2"/>
<protein>
    <submittedName>
        <fullName evidence="1">Uncharacterized protein</fullName>
    </submittedName>
</protein>
<reference evidence="2" key="1">
    <citation type="submission" date="2016-10" db="EMBL/GenBank/DDBJ databases">
        <authorList>
            <person name="Varghese N."/>
            <person name="Submissions S."/>
        </authorList>
    </citation>
    <scope>NUCLEOTIDE SEQUENCE [LARGE SCALE GENOMIC DNA]</scope>
    <source>
        <strain evidence="2">CGMCC 1.8975</strain>
    </source>
</reference>
<organism evidence="1 2">
    <name type="scientific">Hymenobacter psychrophilus</name>
    <dbReference type="NCBI Taxonomy" id="651662"/>
    <lineage>
        <taxon>Bacteria</taxon>
        <taxon>Pseudomonadati</taxon>
        <taxon>Bacteroidota</taxon>
        <taxon>Cytophagia</taxon>
        <taxon>Cytophagales</taxon>
        <taxon>Hymenobacteraceae</taxon>
        <taxon>Hymenobacter</taxon>
    </lineage>
</organism>